<dbReference type="EMBL" id="JAHFXF010001214">
    <property type="protein sequence ID" value="KAG9672766.1"/>
    <property type="molecule type" value="Genomic_DNA"/>
</dbReference>
<dbReference type="InterPro" id="IPR007526">
    <property type="entry name" value="SWIRM"/>
</dbReference>
<dbReference type="Pfam" id="PF04433">
    <property type="entry name" value="SWIRM"/>
    <property type="match status" value="1"/>
</dbReference>
<feature type="compositionally biased region" description="Polar residues" evidence="1">
    <location>
        <begin position="205"/>
        <end position="214"/>
    </location>
</feature>
<feature type="non-terminal residue" evidence="3">
    <location>
        <position position="525"/>
    </location>
</feature>
<evidence type="ECO:0000313" key="4">
    <source>
        <dbReference type="Proteomes" id="UP000779574"/>
    </source>
</evidence>
<name>A0A9P8E135_AURME</name>
<dbReference type="InterPro" id="IPR009057">
    <property type="entry name" value="Homeodomain-like_sf"/>
</dbReference>
<dbReference type="Gene3D" id="1.10.10.10">
    <property type="entry name" value="Winged helix-like DNA-binding domain superfamily/Winged helix DNA-binding domain"/>
    <property type="match status" value="1"/>
</dbReference>
<dbReference type="Proteomes" id="UP000779574">
    <property type="component" value="Unassembled WGS sequence"/>
</dbReference>
<reference evidence="3" key="1">
    <citation type="journal article" date="2021" name="J Fungi (Basel)">
        <title>Virulence traits and population genomics of the black yeast Aureobasidium melanogenum.</title>
        <authorList>
            <person name="Cernosa A."/>
            <person name="Sun X."/>
            <person name="Gostincar C."/>
            <person name="Fang C."/>
            <person name="Gunde-Cimerman N."/>
            <person name="Song Z."/>
        </authorList>
    </citation>
    <scope>NUCLEOTIDE SEQUENCE</scope>
    <source>
        <strain evidence="3">EXF-9911</strain>
    </source>
</reference>
<dbReference type="InterPro" id="IPR036388">
    <property type="entry name" value="WH-like_DNA-bd_sf"/>
</dbReference>
<protein>
    <recommendedName>
        <fullName evidence="2">SWIRM domain-containing protein</fullName>
    </recommendedName>
</protein>
<evidence type="ECO:0000313" key="3">
    <source>
        <dbReference type="EMBL" id="KAG9672766.1"/>
    </source>
</evidence>
<feature type="domain" description="SWIRM" evidence="2">
    <location>
        <begin position="435"/>
        <end position="517"/>
    </location>
</feature>
<dbReference type="GO" id="GO:0010468">
    <property type="term" value="P:regulation of gene expression"/>
    <property type="evidence" value="ECO:0007669"/>
    <property type="project" value="UniProtKB-ARBA"/>
</dbReference>
<feature type="compositionally biased region" description="Pro residues" evidence="1">
    <location>
        <begin position="176"/>
        <end position="188"/>
    </location>
</feature>
<feature type="region of interest" description="Disordered" evidence="1">
    <location>
        <begin position="324"/>
        <end position="368"/>
    </location>
</feature>
<reference evidence="3" key="2">
    <citation type="submission" date="2021-08" db="EMBL/GenBank/DDBJ databases">
        <authorList>
            <person name="Gostincar C."/>
            <person name="Sun X."/>
            <person name="Song Z."/>
            <person name="Gunde-Cimerman N."/>
        </authorList>
    </citation>
    <scope>NUCLEOTIDE SEQUENCE</scope>
    <source>
        <strain evidence="3">EXF-9911</strain>
    </source>
</reference>
<comment type="caution">
    <text evidence="3">The sequence shown here is derived from an EMBL/GenBank/DDBJ whole genome shotgun (WGS) entry which is preliminary data.</text>
</comment>
<accession>A0A9P8E135</accession>
<feature type="region of interest" description="Disordered" evidence="1">
    <location>
        <begin position="30"/>
        <end position="57"/>
    </location>
</feature>
<feature type="region of interest" description="Disordered" evidence="1">
    <location>
        <begin position="154"/>
        <end position="251"/>
    </location>
</feature>
<organism evidence="3 4">
    <name type="scientific">Aureobasidium melanogenum</name>
    <name type="common">Aureobasidium pullulans var. melanogenum</name>
    <dbReference type="NCBI Taxonomy" id="46634"/>
    <lineage>
        <taxon>Eukaryota</taxon>
        <taxon>Fungi</taxon>
        <taxon>Dikarya</taxon>
        <taxon>Ascomycota</taxon>
        <taxon>Pezizomycotina</taxon>
        <taxon>Dothideomycetes</taxon>
        <taxon>Dothideomycetidae</taxon>
        <taxon>Dothideales</taxon>
        <taxon>Saccotheciaceae</taxon>
        <taxon>Aureobasidium</taxon>
    </lineage>
</organism>
<gene>
    <name evidence="3" type="ORF">KCU76_g16646</name>
</gene>
<dbReference type="AlphaFoldDB" id="A0A9P8E135"/>
<proteinExistence type="predicted"/>
<dbReference type="SUPFAM" id="SSF46689">
    <property type="entry name" value="Homeodomain-like"/>
    <property type="match status" value="1"/>
</dbReference>
<evidence type="ECO:0000259" key="2">
    <source>
        <dbReference type="Pfam" id="PF04433"/>
    </source>
</evidence>
<evidence type="ECO:0000256" key="1">
    <source>
        <dbReference type="SAM" id="MobiDB-lite"/>
    </source>
</evidence>
<dbReference type="OrthoDB" id="5598695at2759"/>
<sequence length="525" mass="58245">MGSAALNSQYSYLREMQQSTSNQADVMASNMTKGKAPATSVYPSPADEVNHTFPLPSSPVFDDQHVASSVRREKITLPPISSLVQQMPSPSTSPQLPVAHYRSPTDTLLTSPNKFNRSQDAPLFPDQPTTTDEIARPQFFFGSAARPLQPVALSERDQQRFASSEQPNFDGITGPQPHPSGIPRPVPIEPSVQVEPVQRPHSSYGPVQSSSHGLSSAKHGSSIRPSYPPGRKPKQRQTPFDIHMRRPISPGIPRYGRNDLWARQIADPDTYVTPVRNEWIEVFKATRATLPEPTFPIATPPGVLADLERISPADAAMFAARHASANGVRNHHDKRKVDSGVEMPPPKRTRKTSASKAPLKASVSPREAPLDVADKKFRRRTNDANKAKTPADKVARNFLIYPDYCPPTSTLDSDQVNFPNIEWKATPQDVTDHEDCHLLHAKEIPIVSKLVLTPSDYIYIKRRFFAHRLAYARKGQSFNINAAQLACKGADEYGITGIDVNKTSRLHKAFDKVGWLDAKHMEKYL</sequence>